<feature type="transmembrane region" description="Helical" evidence="1">
    <location>
        <begin position="12"/>
        <end position="34"/>
    </location>
</feature>
<accession>A0A914DGY0</accession>
<name>A0A914DGY0_9BILA</name>
<protein>
    <submittedName>
        <fullName evidence="3">Uncharacterized protein</fullName>
    </submittedName>
</protein>
<keyword evidence="1" id="KW-1133">Transmembrane helix</keyword>
<keyword evidence="2" id="KW-1185">Reference proteome</keyword>
<sequence length="94" mass="10632">MNLTETSYAVFRSLIIVEFIGTIVTLIIVGMAFYLVAKVPQFHRNLIGLIGNMVMAFLVMAFGRLIEIGVEGFDPHIADPRMNDGEREEGWMWP</sequence>
<proteinExistence type="predicted"/>
<keyword evidence="1" id="KW-0472">Membrane</keyword>
<evidence type="ECO:0000313" key="3">
    <source>
        <dbReference type="WBParaSite" id="ACRNAN_scaffold2442.g24509.t1"/>
    </source>
</evidence>
<evidence type="ECO:0000256" key="1">
    <source>
        <dbReference type="SAM" id="Phobius"/>
    </source>
</evidence>
<feature type="transmembrane region" description="Helical" evidence="1">
    <location>
        <begin position="46"/>
        <end position="66"/>
    </location>
</feature>
<organism evidence="2 3">
    <name type="scientific">Acrobeloides nanus</name>
    <dbReference type="NCBI Taxonomy" id="290746"/>
    <lineage>
        <taxon>Eukaryota</taxon>
        <taxon>Metazoa</taxon>
        <taxon>Ecdysozoa</taxon>
        <taxon>Nematoda</taxon>
        <taxon>Chromadorea</taxon>
        <taxon>Rhabditida</taxon>
        <taxon>Tylenchina</taxon>
        <taxon>Cephalobomorpha</taxon>
        <taxon>Cephaloboidea</taxon>
        <taxon>Cephalobidae</taxon>
        <taxon>Acrobeloides</taxon>
    </lineage>
</organism>
<dbReference type="WBParaSite" id="ACRNAN_scaffold2442.g24509.t1">
    <property type="protein sequence ID" value="ACRNAN_scaffold2442.g24509.t1"/>
    <property type="gene ID" value="ACRNAN_scaffold2442.g24509"/>
</dbReference>
<keyword evidence="1" id="KW-0812">Transmembrane</keyword>
<dbReference type="AlphaFoldDB" id="A0A914DGY0"/>
<reference evidence="3" key="1">
    <citation type="submission" date="2022-11" db="UniProtKB">
        <authorList>
            <consortium name="WormBaseParasite"/>
        </authorList>
    </citation>
    <scope>IDENTIFICATION</scope>
</reference>
<evidence type="ECO:0000313" key="2">
    <source>
        <dbReference type="Proteomes" id="UP000887540"/>
    </source>
</evidence>
<dbReference type="Proteomes" id="UP000887540">
    <property type="component" value="Unplaced"/>
</dbReference>